<gene>
    <name evidence="1" type="ORF">TELCIR_22446</name>
</gene>
<reference evidence="1 2" key="1">
    <citation type="submission" date="2015-09" db="EMBL/GenBank/DDBJ databases">
        <title>Draft genome of the parasitic nematode Teladorsagia circumcincta isolate WARC Sus (inbred).</title>
        <authorList>
            <person name="Mitreva M."/>
        </authorList>
    </citation>
    <scope>NUCLEOTIDE SEQUENCE [LARGE SCALE GENOMIC DNA]</scope>
    <source>
        <strain evidence="1 2">S</strain>
    </source>
</reference>
<evidence type="ECO:0000313" key="2">
    <source>
        <dbReference type="Proteomes" id="UP000230423"/>
    </source>
</evidence>
<keyword evidence="2" id="KW-1185">Reference proteome</keyword>
<organism evidence="1 2">
    <name type="scientific">Teladorsagia circumcincta</name>
    <name type="common">Brown stomach worm</name>
    <name type="synonym">Ostertagia circumcincta</name>
    <dbReference type="NCBI Taxonomy" id="45464"/>
    <lineage>
        <taxon>Eukaryota</taxon>
        <taxon>Metazoa</taxon>
        <taxon>Ecdysozoa</taxon>
        <taxon>Nematoda</taxon>
        <taxon>Chromadorea</taxon>
        <taxon>Rhabditida</taxon>
        <taxon>Rhabditina</taxon>
        <taxon>Rhabditomorpha</taxon>
        <taxon>Strongyloidea</taxon>
        <taxon>Trichostrongylidae</taxon>
        <taxon>Teladorsagia</taxon>
    </lineage>
</organism>
<name>A0A2G9TDW2_TELCI</name>
<dbReference type="AlphaFoldDB" id="A0A2G9TDW2"/>
<dbReference type="EMBL" id="KZ381946">
    <property type="protein sequence ID" value="PIO56159.1"/>
    <property type="molecule type" value="Genomic_DNA"/>
</dbReference>
<dbReference type="Proteomes" id="UP000230423">
    <property type="component" value="Unassembled WGS sequence"/>
</dbReference>
<evidence type="ECO:0000313" key="1">
    <source>
        <dbReference type="EMBL" id="PIO56159.1"/>
    </source>
</evidence>
<sequence length="134" mass="15306">MRTFQSSCKMQSFRASWSKQYRRNRRLLPSKCSTGRSSMNFGKRRNYCGSISRTLPSQFLRQLSATFSNQLNTAYRQPVSLFVLLLALNRSSLFSAPCEFFIMNYCSKNLGSCCVLATSEESVCILLFGLLLFC</sequence>
<accession>A0A2G9TDW2</accession>
<protein>
    <submittedName>
        <fullName evidence="1">Uncharacterized protein</fullName>
    </submittedName>
</protein>
<proteinExistence type="predicted"/>